<dbReference type="PhylomeDB" id="A0A0G4I5T6"/>
<feature type="compositionally biased region" description="Polar residues" evidence="1">
    <location>
        <begin position="1735"/>
        <end position="1748"/>
    </location>
</feature>
<dbReference type="SUPFAM" id="SSF51126">
    <property type="entry name" value="Pectin lyase-like"/>
    <property type="match status" value="1"/>
</dbReference>
<sequence length="1821" mass="199899">MEFLCRVFPPRVARIGVFTVIQSPQGSPLDDFSPSDLSEETDAALWGDDSVLSERVSKSRQKEFGRRLAYLMDETAFLDMFVTGYGDGKGVQIHQEYLKPEITSRKWIQGAKKYRIAEGLDEGDYVHFLWFSEFRGLRYGKTKMLSCIVNLQHVESIGPDAVINILQIFQKTMGATKVLSQVLEMSSEAAGIGSKSGRRGGKGKGKGTGRLKEKRRLPLIDFHSHAANRMYREAVEILLEHGGDLALVKAKEPDAFGLRPCFYALSNSRAFSLRAHSNVYTTGTSDTKDVSTRRWMPSISGPATFRQGHPKEVYVARTLSCIRLLRVDPDELVNENEIFTSFSPLGESSALYTSNEGGWTPIGLSLKVGCEHMTLFKNHAFGPYTVGGDASAGTGSGYLGYRDLGELKSEYAGLAEEPQTRMSLISLLVGLGARLTPTAFHEILLSSRMAEEREWFQYVASIHLLGARLMGEPVSDWMEILNSFKSEEGPDSEERKAEGLLKGIGRLDEREQMNAEAKLYFSPVMVPEGDLYTEAETDSSGWIRLEVVSREEEREQKSRVSKEDMENDAEGCVSATEGIGTARFKSLAAENGGTTRPFCNIDSALLYCNAAETEARRLRALREDTVVREAGKSRLEGGRENRFLSMPPSSLPGWVSAVPTKCAVLLRPLPASSNEQRPSFELCKDVQISGITGFQFSTEKYHSNVHVHIRPKEEIPISSSEQGQKEGDQDSPLSPDAPLLTCDSARETEIKEHWMRAARKFKMVCLLQECKLESSLSSLPLPTLKDKQRSEAITWKHGQEKDTNGTFPLPITTLTFRKSIVVLSNVELRGSPSACLLAKDSRVFIDRTVFAECGRVAAFHGILPVYTDEMYRMYTPFVVQNGLYSRFTNTVKNKLRNWRLQGSAVVLYQTTSCPQSFAQVFRRSVFKDNRASGSGGAILVSLSPGSVASAGAGVAIEDCFFRGNSAGVSGGAVSVLSTSLASRRYHLNVTRSVFEDNYVRNITSEAGGLFASAVSKDSDVKMVPNSASLSAPRDRLETVRVSISECLFSLEGNQVICTDPKTDFDAGDVAIWQRGHTSGVTIRDSRFKDGLLPYTKDPWATQAILVDSEGKISFENTTLKKADTDGPLSSTALVHLQSTNSSLIHSSGLRTICRHGEAAFALQTNRGFQAGVSAACKRCEEPNFLISRGEGTYAADGAKKQSDWTTDDREDPGRCRSSEKCDPGASCEMAVVFPSVLILLLICHTLFLLVWRRMRGGTEPAESSAVDVSLSPSHPAGEEGHMLLDHTGDKAGPVQRPSKDFFGILTELLDQRYSRVFAISLETFYTDWLMLVASLMTCVNMPADGLTSQANPEEALHVEGPSESGGDAVTAPFVSVLWRAANYPCWLSTQNVYSAVFLLVVFLALLLLPFVLLLFITRVPKNAPLAGPVHEVFESAYRPEVEWWDVTFMLRRLVLVILTTLLPPGSFRLEKAFTGLFFLFCLAVHLECRPFRRSLDTLCEAWCLSTLLFLIMISRDVILKTGETAHRVVGWFRRENTDGDGGESSGGPSKEINPEEGGERGTEEGRQREETSLRLQEGSKESADKREESMSSENAEETEKVNQEEGREDDEENKTEEKTVPPLYPPLEESPETRDKEAINQTGAASVFHPDSQQESRSPLREKTLEESAAPSSSSNDPSASASASGASPAHVQTPSDDPPAPSATSQRDVEAPSSENRQEKTSADQRGGPREESSATSASQSGEPPQSSKKDPGGEVESKGRERLQEEGSKEITSEKVDTGKSDPSESARKEAGGGGENVANDGGETTDQRQSVASWFGFG</sequence>
<feature type="transmembrane region" description="Helical" evidence="2">
    <location>
        <begin position="1229"/>
        <end position="1251"/>
    </location>
</feature>
<feature type="transmembrane region" description="Helical" evidence="2">
    <location>
        <begin position="1392"/>
        <end position="1416"/>
    </location>
</feature>
<feature type="region of interest" description="Disordered" evidence="1">
    <location>
        <begin position="1534"/>
        <end position="1821"/>
    </location>
</feature>
<dbReference type="InterPro" id="IPR011050">
    <property type="entry name" value="Pectin_lyase_fold/virulence"/>
</dbReference>
<protein>
    <submittedName>
        <fullName evidence="3">Uncharacterized protein</fullName>
    </submittedName>
</protein>
<feature type="compositionally biased region" description="Basic and acidic residues" evidence="1">
    <location>
        <begin position="1717"/>
        <end position="1734"/>
    </location>
</feature>
<feature type="region of interest" description="Disordered" evidence="1">
    <location>
        <begin position="716"/>
        <end position="740"/>
    </location>
</feature>
<feature type="compositionally biased region" description="Basic and acidic residues" evidence="1">
    <location>
        <begin position="1749"/>
        <end position="1793"/>
    </location>
</feature>
<evidence type="ECO:0000256" key="1">
    <source>
        <dbReference type="SAM" id="MobiDB-lite"/>
    </source>
</evidence>
<feature type="region of interest" description="Disordered" evidence="1">
    <location>
        <begin position="191"/>
        <end position="210"/>
    </location>
</feature>
<dbReference type="VEuPathDB" id="CryptoDB:Cvel_69"/>
<evidence type="ECO:0000256" key="2">
    <source>
        <dbReference type="SAM" id="Phobius"/>
    </source>
</evidence>
<feature type="compositionally biased region" description="Low complexity" evidence="1">
    <location>
        <begin position="1668"/>
        <end position="1696"/>
    </location>
</feature>
<feature type="region of interest" description="Disordered" evidence="1">
    <location>
        <begin position="1196"/>
        <end position="1219"/>
    </location>
</feature>
<keyword evidence="2" id="KW-1133">Transmembrane helix</keyword>
<organism evidence="3">
    <name type="scientific">Chromera velia CCMP2878</name>
    <dbReference type="NCBI Taxonomy" id="1169474"/>
    <lineage>
        <taxon>Eukaryota</taxon>
        <taxon>Sar</taxon>
        <taxon>Alveolata</taxon>
        <taxon>Colpodellida</taxon>
        <taxon>Chromeraceae</taxon>
        <taxon>Chromera</taxon>
    </lineage>
</organism>
<feature type="compositionally biased region" description="Basic residues" evidence="1">
    <location>
        <begin position="196"/>
        <end position="210"/>
    </location>
</feature>
<proteinExistence type="predicted"/>
<evidence type="ECO:0000313" key="3">
    <source>
        <dbReference type="EMBL" id="CEM52371.1"/>
    </source>
</evidence>
<keyword evidence="2" id="KW-0812">Transmembrane</keyword>
<feature type="compositionally biased region" description="Basic and acidic residues" evidence="1">
    <location>
        <begin position="1557"/>
        <end position="1589"/>
    </location>
</feature>
<dbReference type="EMBL" id="CDMZ01005228">
    <property type="protein sequence ID" value="CEM52371.1"/>
    <property type="molecule type" value="Genomic_DNA"/>
</dbReference>
<keyword evidence="2" id="KW-0472">Membrane</keyword>
<gene>
    <name evidence="3" type="ORF">Cvel_69</name>
</gene>
<feature type="compositionally biased region" description="Basic and acidic residues" evidence="1">
    <location>
        <begin position="1652"/>
        <end position="1666"/>
    </location>
</feature>
<reference evidence="3" key="1">
    <citation type="submission" date="2014-11" db="EMBL/GenBank/DDBJ databases">
        <authorList>
            <person name="Otto D Thomas"/>
            <person name="Naeem Raeece"/>
        </authorList>
    </citation>
    <scope>NUCLEOTIDE SEQUENCE</scope>
</reference>
<dbReference type="PANTHER" id="PTHR11319:SF35">
    <property type="entry name" value="OUTER MEMBRANE PROTEIN PMPC-RELATED"/>
    <property type="match status" value="1"/>
</dbReference>
<name>A0A0G4I5T6_9ALVE</name>
<accession>A0A0G4I5T6</accession>
<dbReference type="PANTHER" id="PTHR11319">
    <property type="entry name" value="G PROTEIN-COUPLED RECEPTOR-RELATED"/>
    <property type="match status" value="1"/>
</dbReference>